<keyword evidence="2" id="KW-1185">Reference proteome</keyword>
<accession>A0ABY4YFQ6</accession>
<dbReference type="RefSeq" id="WP_252620037.1">
    <property type="nucleotide sequence ID" value="NZ_CP099490.1"/>
</dbReference>
<dbReference type="Proteomes" id="UP001056535">
    <property type="component" value="Chromosome"/>
</dbReference>
<protein>
    <submittedName>
        <fullName evidence="1">Uncharacterized protein</fullName>
    </submittedName>
</protein>
<organism evidence="1 2">
    <name type="scientific">Ornithinimicrobium cryptoxanthini</name>
    <dbReference type="NCBI Taxonomy" id="2934161"/>
    <lineage>
        <taxon>Bacteria</taxon>
        <taxon>Bacillati</taxon>
        <taxon>Actinomycetota</taxon>
        <taxon>Actinomycetes</taxon>
        <taxon>Micrococcales</taxon>
        <taxon>Ornithinimicrobiaceae</taxon>
        <taxon>Ornithinimicrobium</taxon>
    </lineage>
</organism>
<proteinExistence type="predicted"/>
<evidence type="ECO:0000313" key="1">
    <source>
        <dbReference type="EMBL" id="USQ75611.1"/>
    </source>
</evidence>
<reference evidence="1" key="1">
    <citation type="submission" date="2022-06" db="EMBL/GenBank/DDBJ databases">
        <title>Ornithinimicrobium JY.X270.</title>
        <authorList>
            <person name="Huang Y."/>
        </authorList>
    </citation>
    <scope>NUCLEOTIDE SEQUENCE</scope>
    <source>
        <strain evidence="1">JY.X270</strain>
    </source>
</reference>
<gene>
    <name evidence="1" type="ORF">NF557_13465</name>
</gene>
<evidence type="ECO:0000313" key="2">
    <source>
        <dbReference type="Proteomes" id="UP001056535"/>
    </source>
</evidence>
<dbReference type="EMBL" id="CP099490">
    <property type="protein sequence ID" value="USQ75611.1"/>
    <property type="molecule type" value="Genomic_DNA"/>
</dbReference>
<sequence>MGENELLLRHTETWASAKNRPLDRDLLETAIRLWTGHGGHAAQEWPAGSAESLLLQQWPTQAHLTDAEVGALVESLETFWRFLRATGRMRSGSAEPRALTKEARRAAPKMIAAAAGPEQHRPMTVEEALVEWPGDVAEWEDEEEFEFEDEFEDEFAEDYFDDFTRETWALLPDDHDGWASDPPVEVSAWEARKSPLVQECLRFARWIGDGKRITGGVLRPAQVREASAEFDLGDWEREFLARSPHAVPGILDSPAFGDRASDGRLGGIDHLVTTRALQTLWFACTYAGLIEVESTVVRATPDADPQHERSPDDWARLGHVSAVLGVVTRHFLEPLDPVLRVLLPFLREGVDRVEVSEVQDWWWEHDKNPWTYQGLGISQARTASDHQVERLLWAVGDTGIWRRERQTLHRTALGMDVAMDFVNDLSGLLATG</sequence>
<name>A0ABY4YFQ6_9MICO</name>